<name>A0A5D2AQ38_GOSDA</name>
<protein>
    <submittedName>
        <fullName evidence="1">Uncharacterized protein</fullName>
    </submittedName>
</protein>
<dbReference type="AlphaFoldDB" id="A0A5D2AQ38"/>
<organism evidence="1 2">
    <name type="scientific">Gossypium darwinii</name>
    <name type="common">Darwin's cotton</name>
    <name type="synonym">Gossypium barbadense var. darwinii</name>
    <dbReference type="NCBI Taxonomy" id="34276"/>
    <lineage>
        <taxon>Eukaryota</taxon>
        <taxon>Viridiplantae</taxon>
        <taxon>Streptophyta</taxon>
        <taxon>Embryophyta</taxon>
        <taxon>Tracheophyta</taxon>
        <taxon>Spermatophyta</taxon>
        <taxon>Magnoliopsida</taxon>
        <taxon>eudicotyledons</taxon>
        <taxon>Gunneridae</taxon>
        <taxon>Pentapetalae</taxon>
        <taxon>rosids</taxon>
        <taxon>malvids</taxon>
        <taxon>Malvales</taxon>
        <taxon>Malvaceae</taxon>
        <taxon>Malvoideae</taxon>
        <taxon>Gossypium</taxon>
    </lineage>
</organism>
<keyword evidence="2" id="KW-1185">Reference proteome</keyword>
<dbReference type="EMBL" id="CM017711">
    <property type="protein sequence ID" value="TYG46987.1"/>
    <property type="molecule type" value="Genomic_DNA"/>
</dbReference>
<reference evidence="1 2" key="1">
    <citation type="submission" date="2019-06" db="EMBL/GenBank/DDBJ databases">
        <title>WGS assembly of Gossypium darwinii.</title>
        <authorList>
            <person name="Chen Z.J."/>
            <person name="Sreedasyam A."/>
            <person name="Ando A."/>
            <person name="Song Q."/>
            <person name="De L."/>
            <person name="Hulse-Kemp A."/>
            <person name="Ding M."/>
            <person name="Ye W."/>
            <person name="Kirkbride R."/>
            <person name="Jenkins J."/>
            <person name="Plott C."/>
            <person name="Lovell J."/>
            <person name="Lin Y.-M."/>
            <person name="Vaughn R."/>
            <person name="Liu B."/>
            <person name="Li W."/>
            <person name="Simpson S."/>
            <person name="Scheffler B."/>
            <person name="Saski C."/>
            <person name="Grover C."/>
            <person name="Hu G."/>
            <person name="Conover J."/>
            <person name="Carlson J."/>
            <person name="Shu S."/>
            <person name="Boston L."/>
            <person name="Williams M."/>
            <person name="Peterson D."/>
            <person name="Mcgee K."/>
            <person name="Jones D."/>
            <person name="Wendel J."/>
            <person name="Stelly D."/>
            <person name="Grimwood J."/>
            <person name="Schmutz J."/>
        </authorList>
    </citation>
    <scope>NUCLEOTIDE SEQUENCE [LARGE SCALE GENOMIC DNA]</scope>
    <source>
        <strain evidence="1">1808015.09</strain>
    </source>
</reference>
<proteinExistence type="predicted"/>
<evidence type="ECO:0000313" key="2">
    <source>
        <dbReference type="Proteomes" id="UP000323506"/>
    </source>
</evidence>
<accession>A0A5D2AQ38</accession>
<evidence type="ECO:0000313" key="1">
    <source>
        <dbReference type="EMBL" id="TYG46987.1"/>
    </source>
</evidence>
<sequence>MLLYSMSGRIVRRLTLLSNLNRMVVVHPFVKVLRVPCLLWC</sequence>
<gene>
    <name evidence="1" type="ORF">ES288_D11G301300v1</name>
</gene>
<dbReference type="Proteomes" id="UP000323506">
    <property type="component" value="Chromosome D11"/>
</dbReference>